<comment type="caution">
    <text evidence="3">The sequence shown here is derived from an EMBL/GenBank/DDBJ whole genome shotgun (WGS) entry which is preliminary data.</text>
</comment>
<feature type="transmembrane region" description="Helical" evidence="2">
    <location>
        <begin position="49"/>
        <end position="72"/>
    </location>
</feature>
<keyword evidence="4" id="KW-1185">Reference proteome</keyword>
<keyword evidence="2" id="KW-0472">Membrane</keyword>
<evidence type="ECO:0000256" key="1">
    <source>
        <dbReference type="SAM" id="MobiDB-lite"/>
    </source>
</evidence>
<name>A0AAD6VTY6_9AGAR</name>
<accession>A0AAD6VTY6</accession>
<feature type="compositionally biased region" description="Polar residues" evidence="1">
    <location>
        <begin position="215"/>
        <end position="229"/>
    </location>
</feature>
<feature type="compositionally biased region" description="Basic and acidic residues" evidence="1">
    <location>
        <begin position="250"/>
        <end position="260"/>
    </location>
</feature>
<keyword evidence="2" id="KW-0812">Transmembrane</keyword>
<gene>
    <name evidence="3" type="ORF">GGX14DRAFT_428112</name>
</gene>
<evidence type="ECO:0000256" key="2">
    <source>
        <dbReference type="SAM" id="Phobius"/>
    </source>
</evidence>
<feature type="region of interest" description="Disordered" evidence="1">
    <location>
        <begin position="199"/>
        <end position="260"/>
    </location>
</feature>
<evidence type="ECO:0000313" key="4">
    <source>
        <dbReference type="Proteomes" id="UP001219525"/>
    </source>
</evidence>
<feature type="region of interest" description="Disordered" evidence="1">
    <location>
        <begin position="117"/>
        <end position="182"/>
    </location>
</feature>
<proteinExistence type="predicted"/>
<dbReference type="Proteomes" id="UP001219525">
    <property type="component" value="Unassembled WGS sequence"/>
</dbReference>
<evidence type="ECO:0000313" key="3">
    <source>
        <dbReference type="EMBL" id="KAJ7222115.1"/>
    </source>
</evidence>
<dbReference type="EMBL" id="JARJCW010000007">
    <property type="protein sequence ID" value="KAJ7222115.1"/>
    <property type="molecule type" value="Genomic_DNA"/>
</dbReference>
<dbReference type="AlphaFoldDB" id="A0AAD6VTY6"/>
<protein>
    <submittedName>
        <fullName evidence="3">Uncharacterized protein</fullName>
    </submittedName>
</protein>
<keyword evidence="2" id="KW-1133">Transmembrane helix</keyword>
<reference evidence="3" key="1">
    <citation type="submission" date="2023-03" db="EMBL/GenBank/DDBJ databases">
        <title>Massive genome expansion in bonnet fungi (Mycena s.s.) driven by repeated elements and novel gene families across ecological guilds.</title>
        <authorList>
            <consortium name="Lawrence Berkeley National Laboratory"/>
            <person name="Harder C.B."/>
            <person name="Miyauchi S."/>
            <person name="Viragh M."/>
            <person name="Kuo A."/>
            <person name="Thoen E."/>
            <person name="Andreopoulos B."/>
            <person name="Lu D."/>
            <person name="Skrede I."/>
            <person name="Drula E."/>
            <person name="Henrissat B."/>
            <person name="Morin E."/>
            <person name="Kohler A."/>
            <person name="Barry K."/>
            <person name="LaButti K."/>
            <person name="Morin E."/>
            <person name="Salamov A."/>
            <person name="Lipzen A."/>
            <person name="Mereny Z."/>
            <person name="Hegedus B."/>
            <person name="Baldrian P."/>
            <person name="Stursova M."/>
            <person name="Weitz H."/>
            <person name="Taylor A."/>
            <person name="Grigoriev I.V."/>
            <person name="Nagy L.G."/>
            <person name="Martin F."/>
            <person name="Kauserud H."/>
        </authorList>
    </citation>
    <scope>NUCLEOTIDE SEQUENCE</scope>
    <source>
        <strain evidence="3">9144</strain>
    </source>
</reference>
<feature type="compositionally biased region" description="Low complexity" evidence="1">
    <location>
        <begin position="120"/>
        <end position="134"/>
    </location>
</feature>
<sequence length="260" mass="27209">MLSSIPLSSLLSSLSFSAPPSTTTTSTTPLTTTSPTAPVVASRTGVSHGLIAGVAAAGGIVVLLVIGLAYYCGRQRMRSRGYTQGAIPMDPDIYHHTDKAPGARAGTGMGMRTYSPSHATGVTVIPPTPSTTTGLLDEREGKRSPGMGAGSPVLPGIRPLPTTPSHGQLRQPGHDDPHAQQPPVDINALAMEVASVLLHTPPRVGTRTQVRGDAQTRSQDNTSDSTSQWYEPAEESDEGGGRKSAAPPYYRDHVSRDTRV</sequence>
<feature type="region of interest" description="Disordered" evidence="1">
    <location>
        <begin position="16"/>
        <end position="38"/>
    </location>
</feature>
<organism evidence="3 4">
    <name type="scientific">Mycena pura</name>
    <dbReference type="NCBI Taxonomy" id="153505"/>
    <lineage>
        <taxon>Eukaryota</taxon>
        <taxon>Fungi</taxon>
        <taxon>Dikarya</taxon>
        <taxon>Basidiomycota</taxon>
        <taxon>Agaricomycotina</taxon>
        <taxon>Agaricomycetes</taxon>
        <taxon>Agaricomycetidae</taxon>
        <taxon>Agaricales</taxon>
        <taxon>Marasmiineae</taxon>
        <taxon>Mycenaceae</taxon>
        <taxon>Mycena</taxon>
    </lineage>
</organism>